<dbReference type="HOGENOM" id="CLU_031864_5_0_9"/>
<dbReference type="Gene3D" id="3.50.50.60">
    <property type="entry name" value="FAD/NAD(P)-binding domain"/>
    <property type="match status" value="2"/>
</dbReference>
<evidence type="ECO:0000259" key="5">
    <source>
        <dbReference type="Pfam" id="PF07992"/>
    </source>
</evidence>
<accession>F8FE21</accession>
<proteinExistence type="predicted"/>
<dbReference type="PATRIC" id="fig|1036673.3.peg.4316"/>
<protein>
    <submittedName>
        <fullName evidence="6">FAD-dependent pyridine nucleotide-disulfide oxidoreductase</fullName>
    </submittedName>
</protein>
<dbReference type="AlphaFoldDB" id="F8FE21"/>
<keyword evidence="3" id="KW-0285">Flavoprotein</keyword>
<evidence type="ECO:0000256" key="2">
    <source>
        <dbReference type="ARBA" id="ARBA00011738"/>
    </source>
</evidence>
<dbReference type="Proteomes" id="UP000006620">
    <property type="component" value="Chromosome"/>
</dbReference>
<evidence type="ECO:0000256" key="1">
    <source>
        <dbReference type="ARBA" id="ARBA00001974"/>
    </source>
</evidence>
<dbReference type="InterPro" id="IPR050097">
    <property type="entry name" value="Ferredoxin-NADP_redctase_2"/>
</dbReference>
<organism evidence="6 7">
    <name type="scientific">Paenibacillus mucilaginosus (strain KNP414)</name>
    <dbReference type="NCBI Taxonomy" id="1036673"/>
    <lineage>
        <taxon>Bacteria</taxon>
        <taxon>Bacillati</taxon>
        <taxon>Bacillota</taxon>
        <taxon>Bacilli</taxon>
        <taxon>Bacillales</taxon>
        <taxon>Paenibacillaceae</taxon>
        <taxon>Paenibacillus</taxon>
    </lineage>
</organism>
<reference evidence="6 7" key="2">
    <citation type="journal article" date="2013" name="Genome Announc.">
        <title>Genome Sequence of Growth-Improving Paenibacillus mucilaginosus Strain KNP414.</title>
        <authorList>
            <person name="Lu J.J."/>
            <person name="Wang J.F."/>
            <person name="Hu X.F."/>
        </authorList>
    </citation>
    <scope>NUCLEOTIDE SEQUENCE [LARGE SCALE GENOMIC DNA]</scope>
    <source>
        <strain evidence="6 7">KNP414</strain>
    </source>
</reference>
<dbReference type="KEGG" id="pms:KNP414_04691"/>
<comment type="cofactor">
    <cofactor evidence="1">
        <name>FAD</name>
        <dbReference type="ChEBI" id="CHEBI:57692"/>
    </cofactor>
</comment>
<dbReference type="InterPro" id="IPR036188">
    <property type="entry name" value="FAD/NAD-bd_sf"/>
</dbReference>
<dbReference type="EMBL" id="CP002869">
    <property type="protein sequence ID" value="AEI43221.1"/>
    <property type="molecule type" value="Genomic_DNA"/>
</dbReference>
<gene>
    <name evidence="6" type="ordered locus">KNP414_04691</name>
</gene>
<dbReference type="GO" id="GO:0016491">
    <property type="term" value="F:oxidoreductase activity"/>
    <property type="evidence" value="ECO:0007669"/>
    <property type="project" value="UniProtKB-KW"/>
</dbReference>
<reference evidence="7" key="1">
    <citation type="submission" date="2011-06" db="EMBL/GenBank/DDBJ databases">
        <title>Complete genome sequence of Paenibacillus mucilaginosus KNP414.</title>
        <authorList>
            <person name="Wang J."/>
            <person name="Hu S."/>
            <person name="Hu X."/>
            <person name="Zhang B."/>
            <person name="Dong D."/>
            <person name="Zhang S."/>
            <person name="Zhao K."/>
            <person name="Wu D."/>
        </authorList>
    </citation>
    <scope>NUCLEOTIDE SEQUENCE [LARGE SCALE GENOMIC DNA]</scope>
    <source>
        <strain evidence="7">KNP414</strain>
    </source>
</reference>
<dbReference type="InterPro" id="IPR023753">
    <property type="entry name" value="FAD/NAD-binding_dom"/>
</dbReference>
<evidence type="ECO:0000256" key="4">
    <source>
        <dbReference type="ARBA" id="ARBA00023002"/>
    </source>
</evidence>
<dbReference type="PANTHER" id="PTHR48105">
    <property type="entry name" value="THIOREDOXIN REDUCTASE 1-RELATED-RELATED"/>
    <property type="match status" value="1"/>
</dbReference>
<feature type="domain" description="FAD/NAD(P)-binding" evidence="5">
    <location>
        <begin position="3"/>
        <end position="275"/>
    </location>
</feature>
<dbReference type="SUPFAM" id="SSF51905">
    <property type="entry name" value="FAD/NAD(P)-binding domain"/>
    <property type="match status" value="1"/>
</dbReference>
<dbReference type="PRINTS" id="PR00469">
    <property type="entry name" value="PNDRDTASEII"/>
</dbReference>
<comment type="subunit">
    <text evidence="2">Homodimer.</text>
</comment>
<evidence type="ECO:0000256" key="3">
    <source>
        <dbReference type="ARBA" id="ARBA00022630"/>
    </source>
</evidence>
<dbReference type="PRINTS" id="PR00368">
    <property type="entry name" value="FADPNR"/>
</dbReference>
<evidence type="ECO:0000313" key="6">
    <source>
        <dbReference type="EMBL" id="AEI43221.1"/>
    </source>
</evidence>
<dbReference type="RefSeq" id="WP_013918374.1">
    <property type="nucleotide sequence ID" value="NC_015690.1"/>
</dbReference>
<sequence>MIYDCAIIGGGPAGLNAALVLGRARRTVALFDNDRPRNKVTHASHGFLTQDGVTPAEFRRIAYQEVLRYPSVEHYPVSIVNVRRLENGFELTTESGERFQSRKLLITSGLKEVYPAIPGLKELYGRSLFHCPYCDGWELRDQPLIVLSEHPKVFHLAKLVHQWSRDLVVCTNGAAVLTEEQKGVLASRKIIVSEQTVAAFHGSDGKLRQVEFTDGTRLDRTGGFITPAWQPQTDFREQLGYEATELGGIRTDETGRSSVPGLFAAGEASTGAPSQLILSAAAGSLAAVTINVELMEEAFA</sequence>
<keyword evidence="4" id="KW-0560">Oxidoreductase</keyword>
<dbReference type="Pfam" id="PF07992">
    <property type="entry name" value="Pyr_redox_2"/>
    <property type="match status" value="1"/>
</dbReference>
<evidence type="ECO:0000313" key="7">
    <source>
        <dbReference type="Proteomes" id="UP000006620"/>
    </source>
</evidence>
<name>F8FE21_PAEMK</name>